<sequence length="423" mass="45597">MSQHEDFTAADAFLARRRASIAAAEAEEQAAMEPSGDYWVQVEQDHAEQAPAKVVDMQGRHVEQTDRLPLTYFADIAPSLEANDFVQGLLFAGAFGVFYGEPGSGKTFLATDLALCVAAGLEWNGKRVDIGGVIYCVLEGITGFRNRVAAWKLKHDTLDGPVHFASIQSSINMLTPGADVETLIGRVKEAAANLCIPVKLVVIDTLSRSLQGGDENSSVDMGALIANVHHVIAQTGAMVLMVHHSGKDAARGARGWSGLKGAIDTEVEITRSDEGQRAAKVVKQKEGEDGADFPFSLDIVTLGQNRHGEDVTTCMVKFSDGEAHAGASLRHHRLPPSQHRAMEVLADLVAGSGQSGHTGTPAGIPSVPEKWWRDRFYDRAMPGAEQKAKEKAFRRAADALMSSRLVGMSAARVWMISYEKIPE</sequence>
<dbReference type="InterPro" id="IPR038724">
    <property type="entry name" value="RepA"/>
</dbReference>
<evidence type="ECO:0000259" key="1">
    <source>
        <dbReference type="SMART" id="SM00382"/>
    </source>
</evidence>
<name>A0A6J5SWU8_9CAUD</name>
<dbReference type="Gene3D" id="3.40.50.300">
    <property type="entry name" value="P-loop containing nucleotide triphosphate hydrolases"/>
    <property type="match status" value="1"/>
</dbReference>
<organism evidence="2">
    <name type="scientific">uncultured Caudovirales phage</name>
    <dbReference type="NCBI Taxonomy" id="2100421"/>
    <lineage>
        <taxon>Viruses</taxon>
        <taxon>Duplodnaviria</taxon>
        <taxon>Heunggongvirae</taxon>
        <taxon>Uroviricota</taxon>
        <taxon>Caudoviricetes</taxon>
        <taxon>Peduoviridae</taxon>
        <taxon>Maltschvirus</taxon>
        <taxon>Maltschvirus maltsch</taxon>
    </lineage>
</organism>
<gene>
    <name evidence="2" type="ORF">UFOVP1619_27</name>
</gene>
<dbReference type="CDD" id="cd01125">
    <property type="entry name" value="RepA_RSF1010_like"/>
    <property type="match status" value="1"/>
</dbReference>
<dbReference type="InterPro" id="IPR003593">
    <property type="entry name" value="AAA+_ATPase"/>
</dbReference>
<protein>
    <submittedName>
        <fullName evidence="2">AAA domain containing protein</fullName>
    </submittedName>
</protein>
<dbReference type="SMART" id="SM00382">
    <property type="entry name" value="AAA"/>
    <property type="match status" value="1"/>
</dbReference>
<dbReference type="EMBL" id="LR797479">
    <property type="protein sequence ID" value="CAB4219426.1"/>
    <property type="molecule type" value="Genomic_DNA"/>
</dbReference>
<dbReference type="SUPFAM" id="SSF52540">
    <property type="entry name" value="P-loop containing nucleoside triphosphate hydrolases"/>
    <property type="match status" value="1"/>
</dbReference>
<proteinExistence type="predicted"/>
<feature type="domain" description="AAA+ ATPase" evidence="1">
    <location>
        <begin position="92"/>
        <end position="273"/>
    </location>
</feature>
<evidence type="ECO:0000313" key="2">
    <source>
        <dbReference type="EMBL" id="CAB4219426.1"/>
    </source>
</evidence>
<reference evidence="2" key="1">
    <citation type="submission" date="2020-05" db="EMBL/GenBank/DDBJ databases">
        <authorList>
            <person name="Chiriac C."/>
            <person name="Salcher M."/>
            <person name="Ghai R."/>
            <person name="Kavagutti S V."/>
        </authorList>
    </citation>
    <scope>NUCLEOTIDE SEQUENCE</scope>
</reference>
<accession>A0A6J5SWU8</accession>
<dbReference type="Pfam" id="PF13481">
    <property type="entry name" value="AAA_25"/>
    <property type="match status" value="1"/>
</dbReference>
<dbReference type="InterPro" id="IPR027417">
    <property type="entry name" value="P-loop_NTPase"/>
</dbReference>